<dbReference type="GO" id="GO:0016987">
    <property type="term" value="F:sigma factor activity"/>
    <property type="evidence" value="ECO:0007669"/>
    <property type="project" value="UniProtKB-KW"/>
</dbReference>
<evidence type="ECO:0000256" key="3">
    <source>
        <dbReference type="ARBA" id="ARBA00023125"/>
    </source>
</evidence>
<dbReference type="Pfam" id="PF04542">
    <property type="entry name" value="Sigma70_r2"/>
    <property type="match status" value="1"/>
</dbReference>
<proteinExistence type="predicted"/>
<feature type="domain" description="RNA polymerase sigma-70 region 2" evidence="6">
    <location>
        <begin position="49"/>
        <end position="117"/>
    </location>
</feature>
<sequence>MSTVITDRPAYAPADRVTFAGSPANDLLNAMVALPVDHPARAAARTRAIEAWLPLANHLARRYSGRGEPNDDLVQTAALGLIKAIDRFDPSRGVDFAGYAIPTIVGELKRHFRDRTWDIRVPRRLQERRMAISEANSTLTQTLGRSPTVADIAAHLTLTEEDVIEGLEGARAYNAVSLSTPVGDGTRSLDLGDTLGIEDNDMALAELRVALGRALGSLDEREQKIVTLRFYGNLTQQEIAEQVGVSQMHVSRLLTRALGKLRVHLAA</sequence>
<dbReference type="InterPro" id="IPR013325">
    <property type="entry name" value="RNA_pol_sigma_r2"/>
</dbReference>
<dbReference type="PANTHER" id="PTHR30385">
    <property type="entry name" value="SIGMA FACTOR F FLAGELLAR"/>
    <property type="match status" value="1"/>
</dbReference>
<accession>A0A317D2H9</accession>
<organism evidence="8 9">
    <name type="scientific">Micromonospora acroterricola</name>
    <dbReference type="NCBI Taxonomy" id="2202421"/>
    <lineage>
        <taxon>Bacteria</taxon>
        <taxon>Bacillati</taxon>
        <taxon>Actinomycetota</taxon>
        <taxon>Actinomycetes</taxon>
        <taxon>Micromonosporales</taxon>
        <taxon>Micromonosporaceae</taxon>
        <taxon>Micromonospora</taxon>
    </lineage>
</organism>
<evidence type="ECO:0000256" key="4">
    <source>
        <dbReference type="ARBA" id="ARBA00023163"/>
    </source>
</evidence>
<dbReference type="Pfam" id="PF04545">
    <property type="entry name" value="Sigma70_r4"/>
    <property type="match status" value="1"/>
</dbReference>
<evidence type="ECO:0000313" key="9">
    <source>
        <dbReference type="Proteomes" id="UP000245410"/>
    </source>
</evidence>
<dbReference type="InterPro" id="IPR014284">
    <property type="entry name" value="RNA_pol_sigma-70_dom"/>
</dbReference>
<dbReference type="Gene3D" id="1.10.10.10">
    <property type="entry name" value="Winged helix-like DNA-binding domain superfamily/Winged helix DNA-binding domain"/>
    <property type="match status" value="2"/>
</dbReference>
<protein>
    <submittedName>
        <fullName evidence="8">B/F/G family RNA polymerase sigma-70 factor</fullName>
    </submittedName>
</protein>
<dbReference type="SUPFAM" id="SSF88946">
    <property type="entry name" value="Sigma2 domain of RNA polymerase sigma factors"/>
    <property type="match status" value="1"/>
</dbReference>
<dbReference type="GO" id="GO:0006352">
    <property type="term" value="P:DNA-templated transcription initiation"/>
    <property type="evidence" value="ECO:0007669"/>
    <property type="project" value="InterPro"/>
</dbReference>
<keyword evidence="4" id="KW-0804">Transcription</keyword>
<evidence type="ECO:0000259" key="6">
    <source>
        <dbReference type="Pfam" id="PF04542"/>
    </source>
</evidence>
<keyword evidence="1" id="KW-0805">Transcription regulation</keyword>
<comment type="caution">
    <text evidence="8">The sequence shown here is derived from an EMBL/GenBank/DDBJ whole genome shotgun (WGS) entry which is preliminary data.</text>
</comment>
<dbReference type="OrthoDB" id="9804285at2"/>
<dbReference type="AlphaFoldDB" id="A0A317D2H9"/>
<feature type="domain" description="RNA polymerase sigma-70 region 3" evidence="5">
    <location>
        <begin position="128"/>
        <end position="187"/>
    </location>
</feature>
<dbReference type="InterPro" id="IPR036388">
    <property type="entry name" value="WH-like_DNA-bd_sf"/>
</dbReference>
<dbReference type="NCBIfam" id="TIGR02937">
    <property type="entry name" value="sigma70-ECF"/>
    <property type="match status" value="1"/>
</dbReference>
<dbReference type="InterPro" id="IPR007630">
    <property type="entry name" value="RNA_pol_sigma70_r4"/>
</dbReference>
<dbReference type="PRINTS" id="PR00046">
    <property type="entry name" value="SIGMA70FCT"/>
</dbReference>
<dbReference type="PANTHER" id="PTHR30385:SF4">
    <property type="entry name" value="RNA POLYMERASE SIGMA-E FACTOR"/>
    <property type="match status" value="1"/>
</dbReference>
<evidence type="ECO:0000259" key="5">
    <source>
        <dbReference type="Pfam" id="PF04539"/>
    </source>
</evidence>
<keyword evidence="9" id="KW-1185">Reference proteome</keyword>
<evidence type="ECO:0000256" key="2">
    <source>
        <dbReference type="ARBA" id="ARBA00023082"/>
    </source>
</evidence>
<dbReference type="SUPFAM" id="SSF88659">
    <property type="entry name" value="Sigma3 and sigma4 domains of RNA polymerase sigma factors"/>
    <property type="match status" value="2"/>
</dbReference>
<dbReference type="NCBIfam" id="TIGR02980">
    <property type="entry name" value="SigBFG"/>
    <property type="match status" value="1"/>
</dbReference>
<dbReference type="GO" id="GO:0003677">
    <property type="term" value="F:DNA binding"/>
    <property type="evidence" value="ECO:0007669"/>
    <property type="project" value="UniProtKB-KW"/>
</dbReference>
<dbReference type="Pfam" id="PF04539">
    <property type="entry name" value="Sigma70_r3"/>
    <property type="match status" value="1"/>
</dbReference>
<name>A0A317D2H9_9ACTN</name>
<keyword evidence="2" id="KW-0731">Sigma factor</keyword>
<dbReference type="Proteomes" id="UP000245410">
    <property type="component" value="Unassembled WGS sequence"/>
</dbReference>
<evidence type="ECO:0000259" key="7">
    <source>
        <dbReference type="Pfam" id="PF04545"/>
    </source>
</evidence>
<evidence type="ECO:0000256" key="1">
    <source>
        <dbReference type="ARBA" id="ARBA00023015"/>
    </source>
</evidence>
<dbReference type="InterPro" id="IPR007624">
    <property type="entry name" value="RNA_pol_sigma70_r3"/>
</dbReference>
<dbReference type="CDD" id="cd06171">
    <property type="entry name" value="Sigma70_r4"/>
    <property type="match status" value="1"/>
</dbReference>
<gene>
    <name evidence="8" type="ORF">DKT68_21345</name>
</gene>
<dbReference type="Gene3D" id="1.20.120.1810">
    <property type="match status" value="1"/>
</dbReference>
<reference evidence="8 9" key="1">
    <citation type="submission" date="2018-05" db="EMBL/GenBank/DDBJ databases">
        <title>Micromonospora atacamensis sp. nov., a novel actinobacteria isolated from high altitude Atacama Desert soil.</title>
        <authorList>
            <person name="Carro L."/>
            <person name="Golinska P."/>
            <person name="Klenk H.-P."/>
            <person name="Goodfellow M."/>
        </authorList>
    </citation>
    <scope>NUCLEOTIDE SEQUENCE [LARGE SCALE GENOMIC DNA]</scope>
    <source>
        <strain evidence="8 9">5R2A7</strain>
    </source>
</reference>
<dbReference type="EMBL" id="QGKR01000240">
    <property type="protein sequence ID" value="PWR06755.1"/>
    <property type="molecule type" value="Genomic_DNA"/>
</dbReference>
<feature type="domain" description="RNA polymerase sigma-70 region 4" evidence="7">
    <location>
        <begin position="214"/>
        <end position="262"/>
    </location>
</feature>
<keyword evidence="3" id="KW-0238">DNA-binding</keyword>
<evidence type="ECO:0000313" key="8">
    <source>
        <dbReference type="EMBL" id="PWR06755.1"/>
    </source>
</evidence>
<dbReference type="InterPro" id="IPR007627">
    <property type="entry name" value="RNA_pol_sigma70_r2"/>
</dbReference>
<dbReference type="InterPro" id="IPR000943">
    <property type="entry name" value="RNA_pol_sigma70"/>
</dbReference>
<dbReference type="InterPro" id="IPR014322">
    <property type="entry name" value="RNA_pol_sigma-B/F/G"/>
</dbReference>
<dbReference type="InterPro" id="IPR013324">
    <property type="entry name" value="RNA_pol_sigma_r3/r4-like"/>
</dbReference>